<evidence type="ECO:0000259" key="7">
    <source>
        <dbReference type="Pfam" id="PF00149"/>
    </source>
</evidence>
<keyword evidence="5" id="KW-0464">Manganese</keyword>
<dbReference type="GO" id="GO:0016020">
    <property type="term" value="C:membrane"/>
    <property type="evidence" value="ECO:0007669"/>
    <property type="project" value="GOC"/>
</dbReference>
<sequence>MPTSFSQPVPDFRSASFTAIISDLHLCEAEPVNIKFPLWKKFKTRQFFFDDVFENFLKHIEEKANGQPIELILNGDIFDFDSVLRLPDEPTYKVDWLERHRGLYPREERSRYKIEVILKDHAEFVRALREFILRGHRAIFVIGNHDLELHFPEVQEEIHKHLALPDHKRDQVRFVEWFYISNQDTLIEHGNQYDPYCMCEDPINPFVRGYNYISLKLPFGNLACRYISNGMGFFNPHVDTNYIMTLPEYIRFFFKYMLRAQPGLVITWFWGSVVTLLYAFFDRLSAPIRNPLKIEDRVSRIAEKANAEPRMVRELKELFVAPAASQPTLLARELWLDRAFIVFVAFFLIFQLMVFVRSVYEISFFWAFIPLFLLLPFFLFYSKSITSLVSGYKEPDDRVLSMASAITKAQRIVFGHTHHTRHEIIGSVEHLNSGCWSPAFLDVECTKPLDQKTFVWISPTEGGSRQAELLKFVDGKSELIANPGKTTSANN</sequence>
<dbReference type="Gene3D" id="3.60.21.10">
    <property type="match status" value="1"/>
</dbReference>
<dbReference type="EMBL" id="LUKF01000019">
    <property type="protein sequence ID" value="KYG60780.1"/>
    <property type="molecule type" value="Genomic_DNA"/>
</dbReference>
<dbReference type="InterPro" id="IPR043461">
    <property type="entry name" value="LpxH-like"/>
</dbReference>
<reference evidence="8 9" key="1">
    <citation type="submission" date="2016-03" db="EMBL/GenBank/DDBJ databases">
        <authorList>
            <person name="Ploux O."/>
        </authorList>
    </citation>
    <scope>NUCLEOTIDE SEQUENCE [LARGE SCALE GENOMIC DNA]</scope>
    <source>
        <strain evidence="8 9">BER2</strain>
    </source>
</reference>
<dbReference type="AlphaFoldDB" id="A0A150WD17"/>
<keyword evidence="1" id="KW-1003">Cell membrane</keyword>
<feature type="transmembrane region" description="Helical" evidence="6">
    <location>
        <begin position="362"/>
        <end position="381"/>
    </location>
</feature>
<dbReference type="PANTHER" id="PTHR34990">
    <property type="entry name" value="UDP-2,3-DIACYLGLUCOSAMINE HYDROLASE-RELATED"/>
    <property type="match status" value="1"/>
</dbReference>
<dbReference type="InterPro" id="IPR029052">
    <property type="entry name" value="Metallo-depent_PP-like"/>
</dbReference>
<evidence type="ECO:0000256" key="5">
    <source>
        <dbReference type="ARBA" id="ARBA00023211"/>
    </source>
</evidence>
<dbReference type="GO" id="GO:0046872">
    <property type="term" value="F:metal ion binding"/>
    <property type="evidence" value="ECO:0007669"/>
    <property type="project" value="UniProtKB-KW"/>
</dbReference>
<keyword evidence="6" id="KW-0812">Transmembrane</keyword>
<feature type="transmembrane region" description="Helical" evidence="6">
    <location>
        <begin position="339"/>
        <end position="356"/>
    </location>
</feature>
<protein>
    <recommendedName>
        <fullName evidence="7">Calcineurin-like phosphoesterase domain-containing protein</fullName>
    </recommendedName>
</protein>
<evidence type="ECO:0000313" key="9">
    <source>
        <dbReference type="Proteomes" id="UP000075391"/>
    </source>
</evidence>
<feature type="domain" description="Calcineurin-like phosphoesterase" evidence="7">
    <location>
        <begin position="19"/>
        <end position="193"/>
    </location>
</feature>
<dbReference type="InterPro" id="IPR004843">
    <property type="entry name" value="Calcineurin-like_PHP"/>
</dbReference>
<feature type="transmembrane region" description="Helical" evidence="6">
    <location>
        <begin position="263"/>
        <end position="281"/>
    </location>
</feature>
<gene>
    <name evidence="8" type="ORF">AZI85_12390</name>
</gene>
<dbReference type="GO" id="GO:0008758">
    <property type="term" value="F:UDP-2,3-diacylglucosamine hydrolase activity"/>
    <property type="evidence" value="ECO:0007669"/>
    <property type="project" value="TreeGrafter"/>
</dbReference>
<proteinExistence type="predicted"/>
<keyword evidence="2" id="KW-0997">Cell inner membrane</keyword>
<evidence type="ECO:0000256" key="1">
    <source>
        <dbReference type="ARBA" id="ARBA00022475"/>
    </source>
</evidence>
<evidence type="ECO:0000313" key="8">
    <source>
        <dbReference type="EMBL" id="KYG60780.1"/>
    </source>
</evidence>
<dbReference type="SUPFAM" id="SSF56300">
    <property type="entry name" value="Metallo-dependent phosphatases"/>
    <property type="match status" value="1"/>
</dbReference>
<comment type="caution">
    <text evidence="8">The sequence shown here is derived from an EMBL/GenBank/DDBJ whole genome shotgun (WGS) entry which is preliminary data.</text>
</comment>
<dbReference type="OrthoDB" id="5485085at2"/>
<keyword evidence="4 6" id="KW-0472">Membrane</keyword>
<accession>A0A150WD17</accession>
<organism evidence="8 9">
    <name type="scientific">Bdellovibrio bacteriovorus</name>
    <dbReference type="NCBI Taxonomy" id="959"/>
    <lineage>
        <taxon>Bacteria</taxon>
        <taxon>Pseudomonadati</taxon>
        <taxon>Bdellovibrionota</taxon>
        <taxon>Bdellovibrionia</taxon>
        <taxon>Bdellovibrionales</taxon>
        <taxon>Pseudobdellovibrionaceae</taxon>
        <taxon>Bdellovibrio</taxon>
    </lineage>
</organism>
<keyword evidence="6" id="KW-1133">Transmembrane helix</keyword>
<dbReference type="Pfam" id="PF00149">
    <property type="entry name" value="Metallophos"/>
    <property type="match status" value="1"/>
</dbReference>
<name>A0A150WD17_BDEBC</name>
<dbReference type="PANTHER" id="PTHR34990:SF2">
    <property type="entry name" value="BLL8164 PROTEIN"/>
    <property type="match status" value="1"/>
</dbReference>
<evidence type="ECO:0000256" key="6">
    <source>
        <dbReference type="SAM" id="Phobius"/>
    </source>
</evidence>
<dbReference type="Proteomes" id="UP000075391">
    <property type="component" value="Unassembled WGS sequence"/>
</dbReference>
<evidence type="ECO:0000256" key="3">
    <source>
        <dbReference type="ARBA" id="ARBA00022723"/>
    </source>
</evidence>
<evidence type="ECO:0000256" key="2">
    <source>
        <dbReference type="ARBA" id="ARBA00022519"/>
    </source>
</evidence>
<dbReference type="GO" id="GO:0009245">
    <property type="term" value="P:lipid A biosynthetic process"/>
    <property type="evidence" value="ECO:0007669"/>
    <property type="project" value="TreeGrafter"/>
</dbReference>
<dbReference type="RefSeq" id="WP_063245028.1">
    <property type="nucleotide sequence ID" value="NZ_LUKF01000019.1"/>
</dbReference>
<keyword evidence="3" id="KW-0479">Metal-binding</keyword>
<evidence type="ECO:0000256" key="4">
    <source>
        <dbReference type="ARBA" id="ARBA00023136"/>
    </source>
</evidence>